<gene>
    <name evidence="2" type="ORF">DY252_10310</name>
</gene>
<feature type="transmembrane region" description="Helical" evidence="1">
    <location>
        <begin position="79"/>
        <end position="100"/>
    </location>
</feature>
<reference evidence="2 3" key="1">
    <citation type="submission" date="2018-08" db="EMBL/GenBank/DDBJ databases">
        <title>Complete genome sequence of type strain Thalassospira indica MCCC 1A01103T, isolated from isolated from deep seawater of the Indian Ocean.</title>
        <authorList>
            <person name="Liu Y."/>
        </authorList>
    </citation>
    <scope>NUCLEOTIDE SEQUENCE [LARGE SCALE GENOMIC DNA]</scope>
    <source>
        <strain evidence="2 3">PB8BT</strain>
    </source>
</reference>
<keyword evidence="3" id="KW-1185">Reference proteome</keyword>
<protein>
    <submittedName>
        <fullName evidence="2">Uncharacterized protein</fullName>
    </submittedName>
</protein>
<keyword evidence="1" id="KW-0812">Transmembrane</keyword>
<evidence type="ECO:0000313" key="2">
    <source>
        <dbReference type="EMBL" id="AXO14564.1"/>
    </source>
</evidence>
<evidence type="ECO:0000256" key="1">
    <source>
        <dbReference type="SAM" id="Phobius"/>
    </source>
</evidence>
<feature type="transmembrane region" description="Helical" evidence="1">
    <location>
        <begin position="157"/>
        <end position="177"/>
    </location>
</feature>
<evidence type="ECO:0000313" key="3">
    <source>
        <dbReference type="Proteomes" id="UP000256971"/>
    </source>
</evidence>
<keyword evidence="1" id="KW-1133">Transmembrane helix</keyword>
<organism evidence="2 3">
    <name type="scientific">Thalassospira indica</name>
    <dbReference type="NCBI Taxonomy" id="1891279"/>
    <lineage>
        <taxon>Bacteria</taxon>
        <taxon>Pseudomonadati</taxon>
        <taxon>Pseudomonadota</taxon>
        <taxon>Alphaproteobacteria</taxon>
        <taxon>Rhodospirillales</taxon>
        <taxon>Thalassospiraceae</taxon>
        <taxon>Thalassospira</taxon>
    </lineage>
</organism>
<dbReference type="EMBL" id="CP031555">
    <property type="protein sequence ID" value="AXO14564.1"/>
    <property type="molecule type" value="Genomic_DNA"/>
</dbReference>
<accession>A0ABM6XXZ8</accession>
<name>A0ABM6XXZ8_9PROT</name>
<dbReference type="Proteomes" id="UP000256971">
    <property type="component" value="Chromosome"/>
</dbReference>
<proteinExistence type="predicted"/>
<feature type="transmembrane region" description="Helical" evidence="1">
    <location>
        <begin position="112"/>
        <end position="136"/>
    </location>
</feature>
<keyword evidence="1" id="KW-0472">Membrane</keyword>
<sequence length="193" mass="20702">MDATMSVISRLEELCEEVRGIEAKGQSVDAKALLKVLEDLIDQKAPDHDFKLAGYSHDLEHDRNVSVEMFRAIITSGQSAMRAAMLLNGGAAIAMLAFVGKLVELDVNAASHIANAILLFACGALAVAGAGSFTYVSQYFYQAVYIEPSKKHSWVQYCGVGFHAAAIVGVLTSYGLFGWGAWLTSAGVDLIRL</sequence>